<dbReference type="SUPFAM" id="SSF48726">
    <property type="entry name" value="Immunoglobulin"/>
    <property type="match status" value="1"/>
</dbReference>
<dbReference type="InterPro" id="IPR036179">
    <property type="entry name" value="Ig-like_dom_sf"/>
</dbReference>
<evidence type="ECO:0000256" key="1">
    <source>
        <dbReference type="SAM" id="MobiDB-lite"/>
    </source>
</evidence>
<dbReference type="SMART" id="SM00409">
    <property type="entry name" value="IG"/>
    <property type="match status" value="1"/>
</dbReference>
<feature type="region of interest" description="Disordered" evidence="1">
    <location>
        <begin position="1"/>
        <end position="27"/>
    </location>
</feature>
<dbReference type="InterPro" id="IPR007110">
    <property type="entry name" value="Ig-like_dom"/>
</dbReference>
<dbReference type="CDD" id="cd00096">
    <property type="entry name" value="Ig"/>
    <property type="match status" value="1"/>
</dbReference>
<reference evidence="6" key="1">
    <citation type="submission" date="2017-02" db="UniProtKB">
        <authorList>
            <consortium name="WormBaseParasite"/>
        </authorList>
    </citation>
    <scope>IDENTIFICATION</scope>
</reference>
<dbReference type="EMBL" id="UYSL01020449">
    <property type="protein sequence ID" value="VDL74660.1"/>
    <property type="molecule type" value="Genomic_DNA"/>
</dbReference>
<accession>A0A0N4Y535</accession>
<feature type="domain" description="Ig-like" evidence="3">
    <location>
        <begin position="28"/>
        <end position="111"/>
    </location>
</feature>
<evidence type="ECO:0000313" key="6">
    <source>
        <dbReference type="WBParaSite" id="NBR_0001107001-mRNA-1"/>
    </source>
</evidence>
<dbReference type="PROSITE" id="PS50835">
    <property type="entry name" value="IG_LIKE"/>
    <property type="match status" value="1"/>
</dbReference>
<dbReference type="InterPro" id="IPR013783">
    <property type="entry name" value="Ig-like_fold"/>
</dbReference>
<keyword evidence="2" id="KW-0812">Transmembrane</keyword>
<dbReference type="Pfam" id="PF13927">
    <property type="entry name" value="Ig_3"/>
    <property type="match status" value="1"/>
</dbReference>
<evidence type="ECO:0000313" key="4">
    <source>
        <dbReference type="EMBL" id="VDL74660.1"/>
    </source>
</evidence>
<keyword evidence="5" id="KW-1185">Reference proteome</keyword>
<feature type="transmembrane region" description="Helical" evidence="2">
    <location>
        <begin position="122"/>
        <end position="143"/>
    </location>
</feature>
<keyword evidence="2" id="KW-1133">Transmembrane helix</keyword>
<dbReference type="InterPro" id="IPR003598">
    <property type="entry name" value="Ig_sub2"/>
</dbReference>
<evidence type="ECO:0000256" key="2">
    <source>
        <dbReference type="SAM" id="Phobius"/>
    </source>
</evidence>
<dbReference type="SMART" id="SM00408">
    <property type="entry name" value="IGc2"/>
    <property type="match status" value="1"/>
</dbReference>
<proteinExistence type="predicted"/>
<keyword evidence="2" id="KW-0472">Membrane</keyword>
<name>A0A0N4Y535_NIPBR</name>
<sequence length="162" mass="18461">MRPLPRPETRPVVHTNSSDPMEVSASDPTLVTSKPLSFPRESTAQIVCPIYAYPHPHIVWYKDEASAKVAFHKGAVEISGLEDSDAGMYRCVASNQFPIYVDGPEQEFEVKFDRELRIGAQYGWLLPLIIILIMLLLLFIIIYSCQACKRYRAKQYNVAERE</sequence>
<feature type="compositionally biased region" description="Basic and acidic residues" evidence="1">
    <location>
        <begin position="1"/>
        <end position="11"/>
    </location>
</feature>
<reference evidence="4 5" key="2">
    <citation type="submission" date="2018-11" db="EMBL/GenBank/DDBJ databases">
        <authorList>
            <consortium name="Pathogen Informatics"/>
        </authorList>
    </citation>
    <scope>NUCLEOTIDE SEQUENCE [LARGE SCALE GENOMIC DNA]</scope>
</reference>
<organism evidence="6">
    <name type="scientific">Nippostrongylus brasiliensis</name>
    <name type="common">Rat hookworm</name>
    <dbReference type="NCBI Taxonomy" id="27835"/>
    <lineage>
        <taxon>Eukaryota</taxon>
        <taxon>Metazoa</taxon>
        <taxon>Ecdysozoa</taxon>
        <taxon>Nematoda</taxon>
        <taxon>Chromadorea</taxon>
        <taxon>Rhabditida</taxon>
        <taxon>Rhabditina</taxon>
        <taxon>Rhabditomorpha</taxon>
        <taxon>Strongyloidea</taxon>
        <taxon>Heligmosomidae</taxon>
        <taxon>Nippostrongylus</taxon>
    </lineage>
</organism>
<dbReference type="Proteomes" id="UP000271162">
    <property type="component" value="Unassembled WGS sequence"/>
</dbReference>
<dbReference type="InterPro" id="IPR003599">
    <property type="entry name" value="Ig_sub"/>
</dbReference>
<dbReference type="STRING" id="27835.A0A0N4Y535"/>
<protein>
    <submittedName>
        <fullName evidence="6">Ig-like domain-containing protein</fullName>
    </submittedName>
</protein>
<evidence type="ECO:0000313" key="5">
    <source>
        <dbReference type="Proteomes" id="UP000271162"/>
    </source>
</evidence>
<dbReference type="AlphaFoldDB" id="A0A0N4Y535"/>
<dbReference type="Gene3D" id="2.60.40.10">
    <property type="entry name" value="Immunoglobulins"/>
    <property type="match status" value="1"/>
</dbReference>
<gene>
    <name evidence="4" type="ORF">NBR_LOCUS11071</name>
</gene>
<dbReference type="WBParaSite" id="NBR_0001107001-mRNA-1">
    <property type="protein sequence ID" value="NBR_0001107001-mRNA-1"/>
    <property type="gene ID" value="NBR_0001107001"/>
</dbReference>
<evidence type="ECO:0000259" key="3">
    <source>
        <dbReference type="PROSITE" id="PS50835"/>
    </source>
</evidence>